<organism evidence="2 3">
    <name type="scientific">Cellvibrio fontiphilus</name>
    <dbReference type="NCBI Taxonomy" id="1815559"/>
    <lineage>
        <taxon>Bacteria</taxon>
        <taxon>Pseudomonadati</taxon>
        <taxon>Pseudomonadota</taxon>
        <taxon>Gammaproteobacteria</taxon>
        <taxon>Cellvibrionales</taxon>
        <taxon>Cellvibrionaceae</taxon>
        <taxon>Cellvibrio</taxon>
    </lineage>
</organism>
<accession>A0ABV7FF05</accession>
<dbReference type="Proteomes" id="UP001595555">
    <property type="component" value="Unassembled WGS sequence"/>
</dbReference>
<feature type="transmembrane region" description="Helical" evidence="1">
    <location>
        <begin position="95"/>
        <end position="121"/>
    </location>
</feature>
<reference evidence="3" key="1">
    <citation type="journal article" date="2019" name="Int. J. Syst. Evol. Microbiol.">
        <title>The Global Catalogue of Microorganisms (GCM) 10K type strain sequencing project: providing services to taxonomists for standard genome sequencing and annotation.</title>
        <authorList>
            <consortium name="The Broad Institute Genomics Platform"/>
            <consortium name="The Broad Institute Genome Sequencing Center for Infectious Disease"/>
            <person name="Wu L."/>
            <person name="Ma J."/>
        </authorList>
    </citation>
    <scope>NUCLEOTIDE SEQUENCE [LARGE SCALE GENOMIC DNA]</scope>
    <source>
        <strain evidence="3">KCTC 52237</strain>
    </source>
</reference>
<dbReference type="RefSeq" id="WP_378119238.1">
    <property type="nucleotide sequence ID" value="NZ_JBHRTF010000004.1"/>
</dbReference>
<evidence type="ECO:0000313" key="3">
    <source>
        <dbReference type="Proteomes" id="UP001595555"/>
    </source>
</evidence>
<gene>
    <name evidence="2" type="ORF">ACFODX_11580</name>
</gene>
<protein>
    <recommendedName>
        <fullName evidence="4">DUF4178 domain-containing protein</fullName>
    </recommendedName>
</protein>
<evidence type="ECO:0000256" key="1">
    <source>
        <dbReference type="SAM" id="Phobius"/>
    </source>
</evidence>
<keyword evidence="3" id="KW-1185">Reference proteome</keyword>
<keyword evidence="1" id="KW-0812">Transmembrane</keyword>
<sequence length="122" mass="14223">MESTFEVNGKVFKVIFSMLGHEKYIFNGNILLSRWSFKFKDRLSFDCDGNKVEIDVSLSRENWAVRAFVNGVVVKEELFPELKSKIERAKNGKGITIFFIIKNLILWLILAVIIFMIFQIIK</sequence>
<evidence type="ECO:0008006" key="4">
    <source>
        <dbReference type="Google" id="ProtNLM"/>
    </source>
</evidence>
<dbReference type="EMBL" id="JBHRTF010000004">
    <property type="protein sequence ID" value="MFC3116201.1"/>
    <property type="molecule type" value="Genomic_DNA"/>
</dbReference>
<name>A0ABV7FF05_9GAMM</name>
<keyword evidence="1" id="KW-0472">Membrane</keyword>
<keyword evidence="1" id="KW-1133">Transmembrane helix</keyword>
<proteinExistence type="predicted"/>
<evidence type="ECO:0000313" key="2">
    <source>
        <dbReference type="EMBL" id="MFC3116201.1"/>
    </source>
</evidence>
<comment type="caution">
    <text evidence="2">The sequence shown here is derived from an EMBL/GenBank/DDBJ whole genome shotgun (WGS) entry which is preliminary data.</text>
</comment>